<dbReference type="InterPro" id="IPR052180">
    <property type="entry name" value="NhaC_Na-H+_Antiporter"/>
</dbReference>
<evidence type="ECO:0000256" key="7">
    <source>
        <dbReference type="ARBA" id="ARBA00023136"/>
    </source>
</evidence>
<dbReference type="eggNOG" id="COG1757">
    <property type="taxonomic scope" value="Bacteria"/>
</dbReference>
<comment type="similarity">
    <text evidence="8">Belongs to the NhaC Na(+)/H(+) (TC 2.A.35) antiporter family.</text>
</comment>
<dbReference type="InterPro" id="IPR018461">
    <property type="entry name" value="Na/H_Antiport_NhaC-like_C"/>
</dbReference>
<dbReference type="PANTHER" id="PTHR33451">
    <property type="entry name" value="MALATE-2H(+)/NA(+)-LACTATE ANTIPORTER"/>
    <property type="match status" value="1"/>
</dbReference>
<feature type="transmembrane region" description="Helical" evidence="9">
    <location>
        <begin position="313"/>
        <end position="332"/>
    </location>
</feature>
<protein>
    <submittedName>
        <fullName evidence="11">Sodium:proton antiporter</fullName>
    </submittedName>
</protein>
<evidence type="ECO:0000256" key="8">
    <source>
        <dbReference type="ARBA" id="ARBA00038435"/>
    </source>
</evidence>
<evidence type="ECO:0000256" key="3">
    <source>
        <dbReference type="ARBA" id="ARBA00022449"/>
    </source>
</evidence>
<feature type="transmembrane region" description="Helical" evidence="9">
    <location>
        <begin position="12"/>
        <end position="33"/>
    </location>
</feature>
<organism evidence="11 12">
    <name type="scientific">Clostridium sulfidigenes</name>
    <dbReference type="NCBI Taxonomy" id="318464"/>
    <lineage>
        <taxon>Bacteria</taxon>
        <taxon>Bacillati</taxon>
        <taxon>Bacillota</taxon>
        <taxon>Clostridia</taxon>
        <taxon>Eubacteriales</taxon>
        <taxon>Clostridiaceae</taxon>
        <taxon>Clostridium</taxon>
    </lineage>
</organism>
<feature type="transmembrane region" description="Helical" evidence="9">
    <location>
        <begin position="237"/>
        <end position="257"/>
    </location>
</feature>
<keyword evidence="7 9" id="KW-0472">Membrane</keyword>
<feature type="domain" description="Na+/H+ antiporter NhaC-like C-terminal" evidence="10">
    <location>
        <begin position="162"/>
        <end position="455"/>
    </location>
</feature>
<feature type="transmembrane region" description="Helical" evidence="9">
    <location>
        <begin position="39"/>
        <end position="56"/>
    </location>
</feature>
<dbReference type="EMBL" id="JPMD01000025">
    <property type="protein sequence ID" value="KEZ86192.1"/>
    <property type="molecule type" value="Genomic_DNA"/>
</dbReference>
<evidence type="ECO:0000313" key="12">
    <source>
        <dbReference type="Proteomes" id="UP000028542"/>
    </source>
</evidence>
<keyword evidence="2" id="KW-0813">Transport</keyword>
<sequence length="486" mass="51408">MNKGKEIKKPSLLIAVIPFVCLICFMLLGVLVFDSAPQIPLVICCAITAIIGKFLGHSWEDMEESMIKTNSMAMQANFIIMIVGCLVGSWIAGGVVPGMIFYGLKLFTPTMFLFLLPIICAIVSVSTGSAWTTAGTMGTAAMGIGAGLGIPSAIVAGAVVTGASFGDKLSPLSDSTNLSAGVAGVNVFDHIRHMLYTTIPSFIIAVILFAIIGLGFRDTAVADTSQINAILETLQGSFNISPIIFIAPLSVVLMIIFKVPAIPGMLGGTIIGVLFALGQGQTISGIVQSLFYGFEISSGNAMVDSLLNRGGMLGMMETISLVMCALCFGGLVKQIGCLDTIIAKILTFCHSRGSIVLSNIISCIAMNFMAADQYMAIVIPGQMYKPVYEKLNLHPKNLSRVLEDAGTLTSGLVPWSTCGAVYFTTLGVSAFAYAPFHFLGLINPIISAFYGYTGFAMKPLDESKPISKGLSAEDFIKEENDNEIVA</sequence>
<dbReference type="PANTHER" id="PTHR33451:SF3">
    <property type="entry name" value="MALATE-2H(+)_NA(+)-LACTATE ANTIPORTER"/>
    <property type="match status" value="1"/>
</dbReference>
<evidence type="ECO:0000256" key="6">
    <source>
        <dbReference type="ARBA" id="ARBA00022989"/>
    </source>
</evidence>
<feature type="transmembrane region" description="Helical" evidence="9">
    <location>
        <begin position="194"/>
        <end position="216"/>
    </location>
</feature>
<keyword evidence="6 9" id="KW-1133">Transmembrane helix</keyword>
<evidence type="ECO:0000259" key="10">
    <source>
        <dbReference type="Pfam" id="PF03553"/>
    </source>
</evidence>
<dbReference type="RefSeq" id="WP_035133164.1">
    <property type="nucleotide sequence ID" value="NZ_JPMD01000025.1"/>
</dbReference>
<accession>A0A084JB58</accession>
<dbReference type="Pfam" id="PF03553">
    <property type="entry name" value="Na_H_antiporter"/>
    <property type="match status" value="1"/>
</dbReference>
<keyword evidence="5 9" id="KW-0812">Transmembrane</keyword>
<proteinExistence type="inferred from homology"/>
<dbReference type="InterPro" id="IPR004770">
    <property type="entry name" value="Na/H_antiport_NhaC"/>
</dbReference>
<comment type="caution">
    <text evidence="11">The sequence shown here is derived from an EMBL/GenBank/DDBJ whole genome shotgun (WGS) entry which is preliminary data.</text>
</comment>
<evidence type="ECO:0000256" key="1">
    <source>
        <dbReference type="ARBA" id="ARBA00004651"/>
    </source>
</evidence>
<keyword evidence="4" id="KW-1003">Cell membrane</keyword>
<gene>
    <name evidence="11" type="ORF">IO99_10985</name>
</gene>
<evidence type="ECO:0000256" key="2">
    <source>
        <dbReference type="ARBA" id="ARBA00022448"/>
    </source>
</evidence>
<dbReference type="GO" id="GO:0005886">
    <property type="term" value="C:plasma membrane"/>
    <property type="evidence" value="ECO:0007669"/>
    <property type="project" value="UniProtKB-SubCell"/>
</dbReference>
<reference evidence="11 12" key="1">
    <citation type="submission" date="2014-07" db="EMBL/GenBank/DDBJ databases">
        <title>Draft genome of Clostridium sulfidigenes 113A isolated from sediments associated with methane hydrate from Krishna Godavari basin.</title>
        <authorList>
            <person name="Honkalas V.S."/>
            <person name="Dabir A.P."/>
            <person name="Arora P."/>
            <person name="Dhakephalkar P.K."/>
        </authorList>
    </citation>
    <scope>NUCLEOTIDE SEQUENCE [LARGE SCALE GENOMIC DNA]</scope>
    <source>
        <strain evidence="11 12">113A</strain>
    </source>
</reference>
<feature type="transmembrane region" description="Helical" evidence="9">
    <location>
        <begin position="77"/>
        <end position="104"/>
    </location>
</feature>
<dbReference type="NCBIfam" id="TIGR00931">
    <property type="entry name" value="antiport_nhaC"/>
    <property type="match status" value="1"/>
</dbReference>
<feature type="transmembrane region" description="Helical" evidence="9">
    <location>
        <begin position="110"/>
        <end position="131"/>
    </location>
</feature>
<dbReference type="GO" id="GO:0015297">
    <property type="term" value="F:antiporter activity"/>
    <property type="evidence" value="ECO:0007669"/>
    <property type="project" value="UniProtKB-KW"/>
</dbReference>
<keyword evidence="3" id="KW-0050">Antiport</keyword>
<feature type="transmembrane region" description="Helical" evidence="9">
    <location>
        <begin position="143"/>
        <end position="165"/>
    </location>
</feature>
<dbReference type="Proteomes" id="UP000028542">
    <property type="component" value="Unassembled WGS sequence"/>
</dbReference>
<comment type="subcellular location">
    <subcellularLocation>
        <location evidence="1">Cell membrane</location>
        <topology evidence="1">Multi-pass membrane protein</topology>
    </subcellularLocation>
</comment>
<dbReference type="AlphaFoldDB" id="A0A084JB58"/>
<name>A0A084JB58_9CLOT</name>
<evidence type="ECO:0000256" key="9">
    <source>
        <dbReference type="SAM" id="Phobius"/>
    </source>
</evidence>
<evidence type="ECO:0000256" key="5">
    <source>
        <dbReference type="ARBA" id="ARBA00022692"/>
    </source>
</evidence>
<evidence type="ECO:0000256" key="4">
    <source>
        <dbReference type="ARBA" id="ARBA00022475"/>
    </source>
</evidence>
<keyword evidence="12" id="KW-1185">Reference proteome</keyword>
<evidence type="ECO:0000313" key="11">
    <source>
        <dbReference type="EMBL" id="KEZ86192.1"/>
    </source>
</evidence>